<dbReference type="Proteomes" id="UP001597033">
    <property type="component" value="Unassembled WGS sequence"/>
</dbReference>
<gene>
    <name evidence="1" type="ORF">ACFQ2N_15320</name>
</gene>
<name>A0ABW3M173_9GAMM</name>
<reference evidence="2" key="1">
    <citation type="journal article" date="2019" name="Int. J. Syst. Evol. Microbiol.">
        <title>The Global Catalogue of Microorganisms (GCM) 10K type strain sequencing project: providing services to taxonomists for standard genome sequencing and annotation.</title>
        <authorList>
            <consortium name="The Broad Institute Genomics Platform"/>
            <consortium name="The Broad Institute Genome Sequencing Center for Infectious Disease"/>
            <person name="Wu L."/>
            <person name="Ma J."/>
        </authorList>
    </citation>
    <scope>NUCLEOTIDE SEQUENCE [LARGE SCALE GENOMIC DNA]</scope>
    <source>
        <strain evidence="2">CCUG 55854</strain>
    </source>
</reference>
<proteinExistence type="predicted"/>
<keyword evidence="2" id="KW-1185">Reference proteome</keyword>
<sequence>MLALISGLAPAAVLGSDLPGAWAWPLAAAAACRGLWLLRREAARPHRRLVLAGHAGGADSLDGEHLHDCWVRWRGPLAFVHAVQADGRHARLVWWPDTLPPPLRRELRLAVAARAASRGDRAMAP</sequence>
<dbReference type="EMBL" id="JBHTKN010000013">
    <property type="protein sequence ID" value="MFD1043721.1"/>
    <property type="molecule type" value="Genomic_DNA"/>
</dbReference>
<evidence type="ECO:0000313" key="1">
    <source>
        <dbReference type="EMBL" id="MFD1043721.1"/>
    </source>
</evidence>
<protein>
    <recommendedName>
        <fullName evidence="3">Toxin CptA</fullName>
    </recommendedName>
</protein>
<evidence type="ECO:0000313" key="2">
    <source>
        <dbReference type="Proteomes" id="UP001597033"/>
    </source>
</evidence>
<comment type="caution">
    <text evidence="1">The sequence shown here is derived from an EMBL/GenBank/DDBJ whole genome shotgun (WGS) entry which is preliminary data.</text>
</comment>
<dbReference type="RefSeq" id="WP_338016010.1">
    <property type="nucleotide sequence ID" value="NZ_JBHTKN010000013.1"/>
</dbReference>
<evidence type="ECO:0008006" key="3">
    <source>
        <dbReference type="Google" id="ProtNLM"/>
    </source>
</evidence>
<organism evidence="1 2">
    <name type="scientific">Pseudoxanthomonas kaohsiungensis</name>
    <dbReference type="NCBI Taxonomy" id="283923"/>
    <lineage>
        <taxon>Bacteria</taxon>
        <taxon>Pseudomonadati</taxon>
        <taxon>Pseudomonadota</taxon>
        <taxon>Gammaproteobacteria</taxon>
        <taxon>Lysobacterales</taxon>
        <taxon>Lysobacteraceae</taxon>
        <taxon>Pseudoxanthomonas</taxon>
    </lineage>
</organism>
<accession>A0ABW3M173</accession>